<sequence length="319" mass="33201">MILAHVHSGPDTGAGLAGLVTAAAALLAAVVYGAAASRLRRRGDAWPRRRDASFAAGSGSLAWVAVGSLPGGAFTAHMAQHLIVGMAAPLLFVLARPLTLALRALAPGTARRLLVALAHSRPAGWLVFPPLAALLDIGGLWLLYRSGLFAAMQHHAWLHAVVHLHVLAAGLLFTFAVCQVDAVRRRWSLTVRGMTLLAAGAAHAVLAKALYAAGPPGTEVAAADLHTGAQVMYYGGDLVEVGLAVVLAASWYRTTGRVRAVRDRARARRRPWAAGVPAAPDARGGIPAPVGTACAAPARRESLAGQARQPEGVRWRPGR</sequence>
<organism evidence="8 9">
    <name type="scientific">Streptomyces lycii</name>
    <dbReference type="NCBI Taxonomy" id="2654337"/>
    <lineage>
        <taxon>Bacteria</taxon>
        <taxon>Bacillati</taxon>
        <taxon>Actinomycetota</taxon>
        <taxon>Actinomycetes</taxon>
        <taxon>Kitasatosporales</taxon>
        <taxon>Streptomycetaceae</taxon>
        <taxon>Streptomyces</taxon>
    </lineage>
</organism>
<evidence type="ECO:0000256" key="6">
    <source>
        <dbReference type="SAM" id="MobiDB-lite"/>
    </source>
</evidence>
<keyword evidence="5 7" id="KW-0472">Membrane</keyword>
<feature type="transmembrane region" description="Helical" evidence="7">
    <location>
        <begin position="12"/>
        <end position="34"/>
    </location>
</feature>
<keyword evidence="2" id="KW-1003">Cell membrane</keyword>
<evidence type="ECO:0000313" key="8">
    <source>
        <dbReference type="EMBL" id="KAF4409047.1"/>
    </source>
</evidence>
<keyword evidence="3 7" id="KW-0812">Transmembrane</keyword>
<keyword evidence="4 7" id="KW-1133">Transmembrane helix</keyword>
<evidence type="ECO:0000313" key="9">
    <source>
        <dbReference type="Proteomes" id="UP000621266"/>
    </source>
</evidence>
<comment type="caution">
    <text evidence="8">The sequence shown here is derived from an EMBL/GenBank/DDBJ whole genome shotgun (WGS) entry which is preliminary data.</text>
</comment>
<feature type="transmembrane region" description="Helical" evidence="7">
    <location>
        <begin position="156"/>
        <end position="177"/>
    </location>
</feature>
<feature type="region of interest" description="Disordered" evidence="6">
    <location>
        <begin position="298"/>
        <end position="319"/>
    </location>
</feature>
<name>A0ABQ7FJD4_9ACTN</name>
<dbReference type="EMBL" id="WHPN01000254">
    <property type="protein sequence ID" value="KAF4409047.1"/>
    <property type="molecule type" value="Genomic_DNA"/>
</dbReference>
<dbReference type="RefSeq" id="WP_156205805.1">
    <property type="nucleotide sequence ID" value="NZ_WHPN01000254.1"/>
</dbReference>
<feature type="transmembrane region" description="Helical" evidence="7">
    <location>
        <begin position="54"/>
        <end position="76"/>
    </location>
</feature>
<reference evidence="8 9" key="1">
    <citation type="submission" date="2019-10" db="EMBL/GenBank/DDBJ databases">
        <title>Streptomyces tenebrisbrunneis sp.nov., an endogenous actinomycete isolated from of Lycium ruthenicum.</title>
        <authorList>
            <person name="Ma L."/>
        </authorList>
    </citation>
    <scope>NUCLEOTIDE SEQUENCE [LARGE SCALE GENOMIC DNA]</scope>
    <source>
        <strain evidence="8 9">TRM 66187</strain>
    </source>
</reference>
<evidence type="ECO:0000256" key="7">
    <source>
        <dbReference type="SAM" id="Phobius"/>
    </source>
</evidence>
<accession>A0ABQ7FJD4</accession>
<dbReference type="Proteomes" id="UP000621266">
    <property type="component" value="Unassembled WGS sequence"/>
</dbReference>
<proteinExistence type="predicted"/>
<evidence type="ECO:0000256" key="4">
    <source>
        <dbReference type="ARBA" id="ARBA00022989"/>
    </source>
</evidence>
<evidence type="ECO:0000256" key="3">
    <source>
        <dbReference type="ARBA" id="ARBA00022692"/>
    </source>
</evidence>
<feature type="transmembrane region" description="Helical" evidence="7">
    <location>
        <begin position="123"/>
        <end position="144"/>
    </location>
</feature>
<dbReference type="Pfam" id="PF09678">
    <property type="entry name" value="Caa3_CtaG"/>
    <property type="match status" value="1"/>
</dbReference>
<evidence type="ECO:0000256" key="5">
    <source>
        <dbReference type="ARBA" id="ARBA00023136"/>
    </source>
</evidence>
<dbReference type="InterPro" id="IPR019108">
    <property type="entry name" value="Caa3_assmbl_CtaG-rel"/>
</dbReference>
<keyword evidence="9" id="KW-1185">Reference proteome</keyword>
<feature type="transmembrane region" description="Helical" evidence="7">
    <location>
        <begin position="82"/>
        <end position="102"/>
    </location>
</feature>
<feature type="transmembrane region" description="Helical" evidence="7">
    <location>
        <begin position="189"/>
        <end position="211"/>
    </location>
</feature>
<comment type="subcellular location">
    <subcellularLocation>
        <location evidence="1">Cell membrane</location>
        <topology evidence="1">Multi-pass membrane protein</topology>
    </subcellularLocation>
</comment>
<evidence type="ECO:0000256" key="2">
    <source>
        <dbReference type="ARBA" id="ARBA00022475"/>
    </source>
</evidence>
<evidence type="ECO:0000256" key="1">
    <source>
        <dbReference type="ARBA" id="ARBA00004651"/>
    </source>
</evidence>
<feature type="transmembrane region" description="Helical" evidence="7">
    <location>
        <begin position="231"/>
        <end position="252"/>
    </location>
</feature>
<protein>
    <submittedName>
        <fullName evidence="8">Cytochrome c oxidase assembly protein</fullName>
    </submittedName>
</protein>
<gene>
    <name evidence="8" type="ORF">GCU69_11230</name>
</gene>